<dbReference type="SUPFAM" id="SSF103657">
    <property type="entry name" value="BAR/IMD domain-like"/>
    <property type="match status" value="1"/>
</dbReference>
<feature type="compositionally biased region" description="Polar residues" evidence="2">
    <location>
        <begin position="303"/>
        <end position="312"/>
    </location>
</feature>
<keyword evidence="1" id="KW-0175">Coiled coil</keyword>
<evidence type="ECO:0000256" key="2">
    <source>
        <dbReference type="SAM" id="MobiDB-lite"/>
    </source>
</evidence>
<dbReference type="InterPro" id="IPR027267">
    <property type="entry name" value="AH/BAR_dom_sf"/>
</dbReference>
<reference evidence="4" key="2">
    <citation type="submission" date="2025-08" db="UniProtKB">
        <authorList>
            <consortium name="Ensembl"/>
        </authorList>
    </citation>
    <scope>IDENTIFICATION</scope>
</reference>
<evidence type="ECO:0000313" key="5">
    <source>
        <dbReference type="Proteomes" id="UP000694680"/>
    </source>
</evidence>
<reference evidence="4" key="3">
    <citation type="submission" date="2025-09" db="UniProtKB">
        <authorList>
            <consortium name="Ensembl"/>
        </authorList>
    </citation>
    <scope>IDENTIFICATION</scope>
</reference>
<dbReference type="PANTHER" id="PTHR12141">
    <property type="entry name" value="ARFAPTIN-RELATED"/>
    <property type="match status" value="1"/>
</dbReference>
<feature type="region of interest" description="Disordered" evidence="2">
    <location>
        <begin position="303"/>
        <end position="322"/>
    </location>
</feature>
<organism evidence="4 5">
    <name type="scientific">Gouania willdenowi</name>
    <name type="common">Blunt-snouted clingfish</name>
    <name type="synonym">Lepadogaster willdenowi</name>
    <dbReference type="NCBI Taxonomy" id="441366"/>
    <lineage>
        <taxon>Eukaryota</taxon>
        <taxon>Metazoa</taxon>
        <taxon>Chordata</taxon>
        <taxon>Craniata</taxon>
        <taxon>Vertebrata</taxon>
        <taxon>Euteleostomi</taxon>
        <taxon>Actinopterygii</taxon>
        <taxon>Neopterygii</taxon>
        <taxon>Teleostei</taxon>
        <taxon>Neoteleostei</taxon>
        <taxon>Acanthomorphata</taxon>
        <taxon>Ovalentaria</taxon>
        <taxon>Blenniimorphae</taxon>
        <taxon>Blenniiformes</taxon>
        <taxon>Gobiesocoidei</taxon>
        <taxon>Gobiesocidae</taxon>
        <taxon>Gobiesocinae</taxon>
        <taxon>Gouania</taxon>
    </lineage>
</organism>
<dbReference type="GO" id="GO:0034315">
    <property type="term" value="P:regulation of Arp2/3 complex-mediated actin nucleation"/>
    <property type="evidence" value="ECO:0007669"/>
    <property type="project" value="TreeGrafter"/>
</dbReference>
<dbReference type="SMART" id="SM01015">
    <property type="entry name" value="Arfaptin"/>
    <property type="match status" value="1"/>
</dbReference>
<feature type="compositionally biased region" description="Basic and acidic residues" evidence="2">
    <location>
        <begin position="7"/>
        <end position="20"/>
    </location>
</feature>
<dbReference type="PANTHER" id="PTHR12141:SF4">
    <property type="entry name" value="ARFAPTIN-1"/>
    <property type="match status" value="1"/>
</dbReference>
<protein>
    <submittedName>
        <fullName evidence="4">Arfaptin-1-like</fullName>
    </submittedName>
</protein>
<name>A0A8C5GLC0_GOUWI</name>
<proteinExistence type="predicted"/>
<dbReference type="AlphaFoldDB" id="A0A8C5GLC0"/>
<dbReference type="GO" id="GO:0005543">
    <property type="term" value="F:phospholipid binding"/>
    <property type="evidence" value="ECO:0007669"/>
    <property type="project" value="TreeGrafter"/>
</dbReference>
<dbReference type="GO" id="GO:0032588">
    <property type="term" value="C:trans-Golgi network membrane"/>
    <property type="evidence" value="ECO:0007669"/>
    <property type="project" value="TreeGrafter"/>
</dbReference>
<dbReference type="Gene3D" id="1.20.1270.60">
    <property type="entry name" value="Arfaptin homology (AH) domain/BAR domain"/>
    <property type="match status" value="1"/>
</dbReference>
<keyword evidence="5" id="KW-1185">Reference proteome</keyword>
<dbReference type="GO" id="GO:0006886">
    <property type="term" value="P:intracellular protein transport"/>
    <property type="evidence" value="ECO:0007669"/>
    <property type="project" value="TreeGrafter"/>
</dbReference>
<feature type="region of interest" description="Disordered" evidence="2">
    <location>
        <begin position="1"/>
        <end position="68"/>
    </location>
</feature>
<evidence type="ECO:0000259" key="3">
    <source>
        <dbReference type="PROSITE" id="PS50870"/>
    </source>
</evidence>
<dbReference type="PROSITE" id="PS50870">
    <property type="entry name" value="AH"/>
    <property type="match status" value="1"/>
</dbReference>
<evidence type="ECO:0000313" key="4">
    <source>
        <dbReference type="Ensembl" id="ENSGWIP00000032127.1"/>
    </source>
</evidence>
<dbReference type="InterPro" id="IPR030798">
    <property type="entry name" value="Arfaptin_fam"/>
</dbReference>
<dbReference type="FunFam" id="1.20.1270.60:FF:000085">
    <property type="entry name" value="Predicted protein"/>
    <property type="match status" value="1"/>
</dbReference>
<dbReference type="Proteomes" id="UP000694680">
    <property type="component" value="Chromosome 18"/>
</dbReference>
<dbReference type="Pfam" id="PF06456">
    <property type="entry name" value="Arfaptin"/>
    <property type="match status" value="1"/>
</dbReference>
<dbReference type="CDD" id="cd07660">
    <property type="entry name" value="BAR_Arfaptin"/>
    <property type="match status" value="1"/>
</dbReference>
<sequence>MEGEQIEAIKDEDTPEEPKCNHSSPEATAAPSEFPPEVNSGPVEQTGELPVTPLKPLSGPVIIPGNKNQASEKLERIRKWSIITYKCTKQTLSEKFGLGSHTVDLELEPRLEVLKENRLRYSHMTKLAQTLANQLAQFTVTQKSLGDAFTDLSLKSPTLHVEFGMNADAQKFLSKNGETLTMAINAFSSNMNTLVNKTIEDTMINVKQYETTRVAYDAYRVNLEELNLGPRDAVTLPKLEQAQIDFQSQKEKYQKIRDDLSVKMKLLEENKVKVLHNQLWLLHSAVAAHSSSCHHFMDQNTQQANKQLSNPTMVPPSWLEES</sequence>
<reference evidence="4" key="1">
    <citation type="submission" date="2020-06" db="EMBL/GenBank/DDBJ databases">
        <authorList>
            <consortium name="Wellcome Sanger Institute Data Sharing"/>
        </authorList>
    </citation>
    <scope>NUCLEOTIDE SEQUENCE [LARGE SCALE GENOMIC DNA]</scope>
</reference>
<evidence type="ECO:0000256" key="1">
    <source>
        <dbReference type="SAM" id="Coils"/>
    </source>
</evidence>
<feature type="coiled-coil region" evidence="1">
    <location>
        <begin position="239"/>
        <end position="270"/>
    </location>
</feature>
<accession>A0A8C5GLC0</accession>
<dbReference type="GO" id="GO:0019904">
    <property type="term" value="F:protein domain specific binding"/>
    <property type="evidence" value="ECO:0007669"/>
    <property type="project" value="InterPro"/>
</dbReference>
<dbReference type="InterPro" id="IPR010504">
    <property type="entry name" value="AH_dom"/>
</dbReference>
<dbReference type="Ensembl" id="ENSGWIT00000034978.1">
    <property type="protein sequence ID" value="ENSGWIP00000032127.1"/>
    <property type="gene ID" value="ENSGWIG00000016567.1"/>
</dbReference>
<gene>
    <name evidence="4" type="primary">LOC114480158</name>
</gene>
<feature type="domain" description="AH" evidence="3">
    <location>
        <begin position="102"/>
        <end position="302"/>
    </location>
</feature>